<dbReference type="PANTHER" id="PTHR33101:SF50">
    <property type="entry name" value="ROP GUANINE NUCLEOTIDE EXCHANGE FACTOR 1-LIKE"/>
    <property type="match status" value="1"/>
</dbReference>
<dbReference type="GO" id="GO:2000012">
    <property type="term" value="P:regulation of auxin polar transport"/>
    <property type="evidence" value="ECO:0007669"/>
    <property type="project" value="EnsemblPlants"/>
</dbReference>
<dbReference type="Proteomes" id="UP000504604">
    <property type="component" value="Linkage group LG3"/>
</dbReference>
<organism evidence="5 6">
    <name type="scientific">Sesamum indicum</name>
    <name type="common">Oriental sesame</name>
    <name type="synonym">Sesamum orientale</name>
    <dbReference type="NCBI Taxonomy" id="4182"/>
    <lineage>
        <taxon>Eukaryota</taxon>
        <taxon>Viridiplantae</taxon>
        <taxon>Streptophyta</taxon>
        <taxon>Embryophyta</taxon>
        <taxon>Tracheophyta</taxon>
        <taxon>Spermatophyta</taxon>
        <taxon>Magnoliopsida</taxon>
        <taxon>eudicotyledons</taxon>
        <taxon>Gunneridae</taxon>
        <taxon>Pentapetalae</taxon>
        <taxon>asterids</taxon>
        <taxon>lamiids</taxon>
        <taxon>Lamiales</taxon>
        <taxon>Pedaliaceae</taxon>
        <taxon>Sesamum</taxon>
    </lineage>
</organism>
<dbReference type="AlphaFoldDB" id="A0A6I9SVU4"/>
<dbReference type="RefSeq" id="XP_011074725.1">
    <property type="nucleotide sequence ID" value="XM_011076423.2"/>
</dbReference>
<dbReference type="Gramene" id="SIN_1009030.t">
    <property type="protein sequence ID" value="SIN_1009030.t"/>
    <property type="gene ID" value="SIN_1009030"/>
</dbReference>
<evidence type="ECO:0000313" key="6">
    <source>
        <dbReference type="RefSeq" id="XP_011074725.1"/>
    </source>
</evidence>
<proteinExistence type="predicted"/>
<dbReference type="InterPro" id="IPR005512">
    <property type="entry name" value="PRONE_dom"/>
</dbReference>
<feature type="region of interest" description="Disordered" evidence="3">
    <location>
        <begin position="489"/>
        <end position="540"/>
    </location>
</feature>
<accession>A0A6I9SVU4</accession>
<dbReference type="PANTHER" id="PTHR33101">
    <property type="entry name" value="ROP GUANINE NUCLEOTIDE EXCHANGE FACTOR 1"/>
    <property type="match status" value="1"/>
</dbReference>
<dbReference type="GeneID" id="105159374"/>
<dbReference type="KEGG" id="sind:105159374"/>
<dbReference type="OrthoDB" id="1053009at2759"/>
<dbReference type="InParanoid" id="A0A6I9SVU4"/>
<name>A0A6I9SVU4_SESIN</name>
<feature type="compositionally biased region" description="Polar residues" evidence="3">
    <location>
        <begin position="525"/>
        <end position="539"/>
    </location>
</feature>
<dbReference type="Pfam" id="PF03759">
    <property type="entry name" value="PRONE"/>
    <property type="match status" value="1"/>
</dbReference>
<keyword evidence="1 2" id="KW-0344">Guanine-nucleotide releasing factor</keyword>
<dbReference type="GO" id="GO:0016324">
    <property type="term" value="C:apical plasma membrane"/>
    <property type="evidence" value="ECO:0007669"/>
    <property type="project" value="EnsemblPlants"/>
</dbReference>
<gene>
    <name evidence="6" type="primary">LOC105159374</name>
</gene>
<dbReference type="GO" id="GO:0009860">
    <property type="term" value="P:pollen tube growth"/>
    <property type="evidence" value="ECO:0007669"/>
    <property type="project" value="EnsemblPlants"/>
</dbReference>
<evidence type="ECO:0000313" key="5">
    <source>
        <dbReference type="Proteomes" id="UP000504604"/>
    </source>
</evidence>
<reference evidence="6" key="1">
    <citation type="submission" date="2025-08" db="UniProtKB">
        <authorList>
            <consortium name="RefSeq"/>
        </authorList>
    </citation>
    <scope>IDENTIFICATION</scope>
</reference>
<feature type="domain" description="PRONE" evidence="4">
    <location>
        <begin position="94"/>
        <end position="480"/>
    </location>
</feature>
<keyword evidence="5" id="KW-1185">Reference proteome</keyword>
<evidence type="ECO:0000259" key="4">
    <source>
        <dbReference type="PROSITE" id="PS51334"/>
    </source>
</evidence>
<dbReference type="InterPro" id="IPR038937">
    <property type="entry name" value="RopGEF"/>
</dbReference>
<dbReference type="GO" id="GO:0080092">
    <property type="term" value="P:regulation of pollen tube growth"/>
    <property type="evidence" value="ECO:0007669"/>
    <property type="project" value="EnsemblPlants"/>
</dbReference>
<dbReference type="PROSITE" id="PS51334">
    <property type="entry name" value="PRONE"/>
    <property type="match status" value="1"/>
</dbReference>
<dbReference type="GO" id="GO:0005085">
    <property type="term" value="F:guanyl-nucleotide exchange factor activity"/>
    <property type="evidence" value="ECO:0007669"/>
    <property type="project" value="UniProtKB-UniRule"/>
</dbReference>
<feature type="compositionally biased region" description="Low complexity" evidence="3">
    <location>
        <begin position="501"/>
        <end position="519"/>
    </location>
</feature>
<dbReference type="Gene3D" id="1.20.58.2010">
    <property type="entry name" value="PRONE domain, subdomain 1"/>
    <property type="match status" value="2"/>
</dbReference>
<dbReference type="FunFam" id="1.20.58.2010:FF:000003">
    <property type="entry name" value="Rop guanine nucleotide exchange factor 14"/>
    <property type="match status" value="1"/>
</dbReference>
<sequence length="555" mass="62110">MDNSVILQSDDEFEDLESRRFDDSYSLSADVSESESSTSSAATFSSDHRLVSACAESFSPNLASNSECLPPPPIMLPVVGGRHVIFPAEKPDRDIPEPPEMTEAELMKERFAKLLLGEDMSGGGKGVSTALAISNAITNLAASVFGELWKLEPLAPQKRSMWQREMEWLLCVSDSIVELVPSVQEFPGGGSFEIMVTQQRSDLYVNLPALKKLDGMLISILDGFRDTEFYYVDRGIVVANGEHIEAYPRSPSSRRPSITLEEKWWLPFPKVPANGLSEETRKRLQQCKECTHQIFKAAVAINSSVLSEMEVPQVYLESLPKSEKACLGDILYRYITADQFSPDCLLDYLDLSSEYSTLEIANRIETAIHFWRMKYQKKKLNHAKTGSFWGSTVKGLAGDVEKSKLFAHRADTLLKNLKSHFPGLPQTALDMSKIQYNKDVGQSILESYSRVMESLAFNLMARIDDLLYVDDATKRRAMAESISILNRRGSMGSHDLHNQNSPSSFSNQSSYSSSPTGSPFRYSVPVTQRPQRLYRTTSHPAYGDPLDIEFENLTL</sequence>
<protein>
    <submittedName>
        <fullName evidence="6">Rop guanine nucleotide exchange factor 1</fullName>
    </submittedName>
</protein>
<evidence type="ECO:0000256" key="2">
    <source>
        <dbReference type="PROSITE-ProRule" id="PRU00663"/>
    </source>
</evidence>
<dbReference type="FunFam" id="1.20.58.2010:FF:000001">
    <property type="entry name" value="Rop guanine nucleotide exchange factor 14"/>
    <property type="match status" value="1"/>
</dbReference>
<evidence type="ECO:0000256" key="3">
    <source>
        <dbReference type="SAM" id="MobiDB-lite"/>
    </source>
</evidence>
<evidence type="ECO:0000256" key="1">
    <source>
        <dbReference type="ARBA" id="ARBA00022658"/>
    </source>
</evidence>